<proteinExistence type="predicted"/>
<reference evidence="3" key="1">
    <citation type="submission" date="2014-03" db="EMBL/GenBank/DDBJ databases">
        <authorList>
            <person name="Aksoy S."/>
            <person name="Warren W."/>
            <person name="Wilson R.K."/>
        </authorList>
    </citation>
    <scope>NUCLEOTIDE SEQUENCE [LARGE SCALE GENOMIC DNA]</scope>
    <source>
        <strain evidence="3">IAEA</strain>
    </source>
</reference>
<dbReference type="VEuPathDB" id="VectorBase:GPAI019703"/>
<reference evidence="2" key="2">
    <citation type="submission" date="2020-05" db="UniProtKB">
        <authorList>
            <consortium name="EnsemblMetazoa"/>
        </authorList>
    </citation>
    <scope>IDENTIFICATION</scope>
    <source>
        <strain evidence="2">IAEA</strain>
    </source>
</reference>
<evidence type="ECO:0000313" key="3">
    <source>
        <dbReference type="Proteomes" id="UP000092445"/>
    </source>
</evidence>
<sequence>MAHRLRQCQPHICSNSSSESNKTYCQYSIQQFHKYDKQKPCSSSHHSIDSHHLVAYDKPTSATLAPTTSLSPQRHIQPQQNFITVTGLREVHASQQVLKPATTVSCTRRKQRSQQQTILQLTSQQSRHPCNYQQQRTSNQRSQQNQMQKQQRVRSPYIKTTATTVTSQTSATAVNRRLPQLANDDQQTQNKKKKFFSSPIHLNTPAIPVPLPPTSHLRLSALTTQTTSPSSSLAPAPPFATAKLQNLPSMVNFGSQFTTVTPSLQNNDDVTDNICDNESSVNNHSNSQQRLQQS</sequence>
<feature type="region of interest" description="Disordered" evidence="1">
    <location>
        <begin position="120"/>
        <end position="157"/>
    </location>
</feature>
<evidence type="ECO:0000313" key="2">
    <source>
        <dbReference type="EnsemblMetazoa" id="GPAI019703-PA"/>
    </source>
</evidence>
<dbReference type="STRING" id="7398.A0A1A9ZMZ0"/>
<dbReference type="EnsemblMetazoa" id="GPAI019703-RA">
    <property type="protein sequence ID" value="GPAI019703-PA"/>
    <property type="gene ID" value="GPAI019703"/>
</dbReference>
<protein>
    <submittedName>
        <fullName evidence="2">Uncharacterized protein</fullName>
    </submittedName>
</protein>
<feature type="region of interest" description="Disordered" evidence="1">
    <location>
        <begin position="263"/>
        <end position="294"/>
    </location>
</feature>
<dbReference type="Proteomes" id="UP000092445">
    <property type="component" value="Unassembled WGS sequence"/>
</dbReference>
<name>A0A1A9ZMZ0_GLOPL</name>
<accession>A0A1A9ZMZ0</accession>
<evidence type="ECO:0000256" key="1">
    <source>
        <dbReference type="SAM" id="MobiDB-lite"/>
    </source>
</evidence>
<keyword evidence="3" id="KW-1185">Reference proteome</keyword>
<dbReference type="AlphaFoldDB" id="A0A1A9ZMZ0"/>
<organism evidence="2 3">
    <name type="scientific">Glossina pallidipes</name>
    <name type="common">Tsetse fly</name>
    <dbReference type="NCBI Taxonomy" id="7398"/>
    <lineage>
        <taxon>Eukaryota</taxon>
        <taxon>Metazoa</taxon>
        <taxon>Ecdysozoa</taxon>
        <taxon>Arthropoda</taxon>
        <taxon>Hexapoda</taxon>
        <taxon>Insecta</taxon>
        <taxon>Pterygota</taxon>
        <taxon>Neoptera</taxon>
        <taxon>Endopterygota</taxon>
        <taxon>Diptera</taxon>
        <taxon>Brachycera</taxon>
        <taxon>Muscomorpha</taxon>
        <taxon>Hippoboscoidea</taxon>
        <taxon>Glossinidae</taxon>
        <taxon>Glossina</taxon>
    </lineage>
</organism>